<name>A0A399JBB8_9MICC</name>
<evidence type="ECO:0000256" key="1">
    <source>
        <dbReference type="SAM" id="Phobius"/>
    </source>
</evidence>
<dbReference type="Proteomes" id="UP000265419">
    <property type="component" value="Unassembled WGS sequence"/>
</dbReference>
<gene>
    <name evidence="2" type="ORF">DWB68_04780</name>
</gene>
<keyword evidence="1" id="KW-0812">Transmembrane</keyword>
<sequence>MAAAALLVLALADLPYGYYSFLRLAVTVAAVWIAVEAARSSAVGWAVAAGAVAVLFNPVFPIWLSKSAWAPLDLLSAAVLLCAGLFITRSVSSE</sequence>
<dbReference type="Pfam" id="PF20619">
    <property type="entry name" value="DUF6804"/>
    <property type="match status" value="1"/>
</dbReference>
<evidence type="ECO:0000313" key="2">
    <source>
        <dbReference type="EMBL" id="RII42863.1"/>
    </source>
</evidence>
<feature type="transmembrane region" description="Helical" evidence="1">
    <location>
        <begin position="69"/>
        <end position="88"/>
    </location>
</feature>
<feature type="transmembrane region" description="Helical" evidence="1">
    <location>
        <begin position="42"/>
        <end position="63"/>
    </location>
</feature>
<dbReference type="AlphaFoldDB" id="A0A399JBB8"/>
<protein>
    <submittedName>
        <fullName evidence="2">Uncharacterized protein</fullName>
    </submittedName>
</protein>
<comment type="caution">
    <text evidence="2">The sequence shown here is derived from an EMBL/GenBank/DDBJ whole genome shotgun (WGS) entry which is preliminary data.</text>
</comment>
<proteinExistence type="predicted"/>
<dbReference type="InterPro" id="IPR046548">
    <property type="entry name" value="DUF6804"/>
</dbReference>
<accession>A0A399JBB8</accession>
<dbReference type="EMBL" id="QQXK01000007">
    <property type="protein sequence ID" value="RII42863.1"/>
    <property type="molecule type" value="Genomic_DNA"/>
</dbReference>
<reference evidence="2 3" key="1">
    <citation type="submission" date="2018-07" db="EMBL/GenBank/DDBJ databases">
        <title>Arthrobacter sp. nov., isolated from raw cow's milk with high bacterial count.</title>
        <authorList>
            <person name="Hahne J."/>
            <person name="Isele D."/>
            <person name="Lipski A."/>
        </authorList>
    </citation>
    <scope>NUCLEOTIDE SEQUENCE [LARGE SCALE GENOMIC DNA]</scope>
    <source>
        <strain evidence="2 3">JZ R-35</strain>
    </source>
</reference>
<feature type="transmembrane region" description="Helical" evidence="1">
    <location>
        <begin position="16"/>
        <end position="35"/>
    </location>
</feature>
<keyword evidence="3" id="KW-1185">Reference proteome</keyword>
<organism evidence="2 3">
    <name type="scientific">Galactobacter valiniphilus</name>
    <dbReference type="NCBI Taxonomy" id="2676122"/>
    <lineage>
        <taxon>Bacteria</taxon>
        <taxon>Bacillati</taxon>
        <taxon>Actinomycetota</taxon>
        <taxon>Actinomycetes</taxon>
        <taxon>Micrococcales</taxon>
        <taxon>Micrococcaceae</taxon>
        <taxon>Galactobacter</taxon>
    </lineage>
</organism>
<keyword evidence="1" id="KW-1133">Transmembrane helix</keyword>
<keyword evidence="1" id="KW-0472">Membrane</keyword>
<evidence type="ECO:0000313" key="3">
    <source>
        <dbReference type="Proteomes" id="UP000265419"/>
    </source>
</evidence>